<reference evidence="1 2" key="1">
    <citation type="journal article" date="2019" name="Sci. Rep.">
        <title>Orb-weaving spider Araneus ventricosus genome elucidates the spidroin gene catalogue.</title>
        <authorList>
            <person name="Kono N."/>
            <person name="Nakamura H."/>
            <person name="Ohtoshi R."/>
            <person name="Moran D.A.P."/>
            <person name="Shinohara A."/>
            <person name="Yoshida Y."/>
            <person name="Fujiwara M."/>
            <person name="Mori M."/>
            <person name="Tomita M."/>
            <person name="Arakawa K."/>
        </authorList>
    </citation>
    <scope>NUCLEOTIDE SEQUENCE [LARGE SCALE GENOMIC DNA]</scope>
</reference>
<keyword evidence="2" id="KW-1185">Reference proteome</keyword>
<accession>A0A4Y2TIH9</accession>
<organism evidence="1 2">
    <name type="scientific">Araneus ventricosus</name>
    <name type="common">Orbweaver spider</name>
    <name type="synonym">Epeira ventricosa</name>
    <dbReference type="NCBI Taxonomy" id="182803"/>
    <lineage>
        <taxon>Eukaryota</taxon>
        <taxon>Metazoa</taxon>
        <taxon>Ecdysozoa</taxon>
        <taxon>Arthropoda</taxon>
        <taxon>Chelicerata</taxon>
        <taxon>Arachnida</taxon>
        <taxon>Araneae</taxon>
        <taxon>Araneomorphae</taxon>
        <taxon>Entelegynae</taxon>
        <taxon>Araneoidea</taxon>
        <taxon>Araneidae</taxon>
        <taxon>Araneus</taxon>
    </lineage>
</organism>
<evidence type="ECO:0000313" key="1">
    <source>
        <dbReference type="EMBL" id="GBO00358.1"/>
    </source>
</evidence>
<gene>
    <name evidence="1" type="ORF">AVEN_180072_1</name>
</gene>
<proteinExistence type="predicted"/>
<evidence type="ECO:0000313" key="2">
    <source>
        <dbReference type="Proteomes" id="UP000499080"/>
    </source>
</evidence>
<comment type="caution">
    <text evidence="1">The sequence shown here is derived from an EMBL/GenBank/DDBJ whole genome shotgun (WGS) entry which is preliminary data.</text>
</comment>
<dbReference type="AlphaFoldDB" id="A0A4Y2TIH9"/>
<sequence>MTPNSPMPLSKFSRHTILSILNANGYNLSSSSLLSNPSDLNQIRSMRSFAFTSNTKSGRLSRSSYIKATQSSRCCGVASIMLHFVQILNFLSPRENLRVFK</sequence>
<dbReference type="EMBL" id="BGPR01028906">
    <property type="protein sequence ID" value="GBO00358.1"/>
    <property type="molecule type" value="Genomic_DNA"/>
</dbReference>
<dbReference type="Proteomes" id="UP000499080">
    <property type="component" value="Unassembled WGS sequence"/>
</dbReference>
<name>A0A4Y2TIH9_ARAVE</name>
<protein>
    <submittedName>
        <fullName evidence="1">Uncharacterized protein</fullName>
    </submittedName>
</protein>